<dbReference type="SUPFAM" id="SSF51695">
    <property type="entry name" value="PLC-like phosphodiesterases"/>
    <property type="match status" value="1"/>
</dbReference>
<dbReference type="PANTHER" id="PTHR46211:SF1">
    <property type="entry name" value="GLYCEROPHOSPHODIESTER PHOSPHODIESTERASE, CYTOPLASMIC"/>
    <property type="match status" value="1"/>
</dbReference>
<feature type="domain" description="GP-PDE" evidence="1">
    <location>
        <begin position="2"/>
        <end position="239"/>
    </location>
</feature>
<dbReference type="GO" id="GO:0006629">
    <property type="term" value="P:lipid metabolic process"/>
    <property type="evidence" value="ECO:0007669"/>
    <property type="project" value="InterPro"/>
</dbReference>
<dbReference type="Pfam" id="PF03009">
    <property type="entry name" value="GDPD"/>
    <property type="match status" value="1"/>
</dbReference>
<sequence>MTLVIAHRGASGYAPENTFASFEKALELNSDGIELDVHMTKDNRLVVIHDFTLKRTTGEKGRIKDFDYSDIKNLDAGSWFSDAYKHQQIPELIKVLEFLKTEDILINIEIKAGSRLYPYIEENLLEEISRISVKGKFLISSFDHHGIKRLKSLDPKIKTGVLSGSSMIDPCRYSREFVGADAYHPHYKTVDKDLIEESLKHHMPLNVYTVNRRRDAKKLADLNVNSIITNFPDKVMEALKGFSL</sequence>
<dbReference type="PANTHER" id="PTHR46211">
    <property type="entry name" value="GLYCEROPHOSPHORYL DIESTER PHOSPHODIESTERASE"/>
    <property type="match status" value="1"/>
</dbReference>
<reference evidence="2 3" key="1">
    <citation type="submission" date="2016-11" db="EMBL/GenBank/DDBJ databases">
        <authorList>
            <person name="Jaros S."/>
            <person name="Januszkiewicz K."/>
            <person name="Wedrychowicz H."/>
        </authorList>
    </citation>
    <scope>NUCLEOTIDE SEQUENCE [LARGE SCALE GENOMIC DNA]</scope>
    <source>
        <strain evidence="2 3">DSM 14828</strain>
    </source>
</reference>
<gene>
    <name evidence="2" type="ORF">SAMN02746064_00684</name>
</gene>
<protein>
    <submittedName>
        <fullName evidence="2">Glycerophosphoryl diester phosphodiesterase</fullName>
    </submittedName>
</protein>
<dbReference type="Gene3D" id="3.20.20.190">
    <property type="entry name" value="Phosphatidylinositol (PI) phosphodiesterase"/>
    <property type="match status" value="1"/>
</dbReference>
<dbReference type="OrthoDB" id="384721at2"/>
<dbReference type="Proteomes" id="UP000184251">
    <property type="component" value="Unassembled WGS sequence"/>
</dbReference>
<name>A0A1M4U933_9FIRM</name>
<dbReference type="AlphaFoldDB" id="A0A1M4U933"/>
<evidence type="ECO:0000259" key="1">
    <source>
        <dbReference type="PROSITE" id="PS51704"/>
    </source>
</evidence>
<evidence type="ECO:0000313" key="2">
    <source>
        <dbReference type="EMBL" id="SHE53158.1"/>
    </source>
</evidence>
<dbReference type="CDD" id="cd08563">
    <property type="entry name" value="GDPD_TtGDE_like"/>
    <property type="match status" value="1"/>
</dbReference>
<dbReference type="PROSITE" id="PS51704">
    <property type="entry name" value="GP_PDE"/>
    <property type="match status" value="1"/>
</dbReference>
<dbReference type="GO" id="GO:0008081">
    <property type="term" value="F:phosphoric diester hydrolase activity"/>
    <property type="evidence" value="ECO:0007669"/>
    <property type="project" value="InterPro"/>
</dbReference>
<evidence type="ECO:0000313" key="3">
    <source>
        <dbReference type="Proteomes" id="UP000184251"/>
    </source>
</evidence>
<dbReference type="InterPro" id="IPR017946">
    <property type="entry name" value="PLC-like_Pdiesterase_TIM-brl"/>
</dbReference>
<accession>A0A1M4U933</accession>
<dbReference type="STRING" id="1120975.SAMN02746064_00684"/>
<organism evidence="2 3">
    <name type="scientific">Alkalibacter saccharofermentans DSM 14828</name>
    <dbReference type="NCBI Taxonomy" id="1120975"/>
    <lineage>
        <taxon>Bacteria</taxon>
        <taxon>Bacillati</taxon>
        <taxon>Bacillota</taxon>
        <taxon>Clostridia</taxon>
        <taxon>Eubacteriales</taxon>
        <taxon>Eubacteriaceae</taxon>
        <taxon>Alkalibacter</taxon>
    </lineage>
</organism>
<keyword evidence="3" id="KW-1185">Reference proteome</keyword>
<dbReference type="RefSeq" id="WP_159432054.1">
    <property type="nucleotide sequence ID" value="NZ_FQTU01000003.1"/>
</dbReference>
<proteinExistence type="predicted"/>
<dbReference type="EMBL" id="FQTU01000003">
    <property type="protein sequence ID" value="SHE53158.1"/>
    <property type="molecule type" value="Genomic_DNA"/>
</dbReference>
<dbReference type="InterPro" id="IPR030395">
    <property type="entry name" value="GP_PDE_dom"/>
</dbReference>